<dbReference type="STRING" id="29313.BHQ16_06295"/>
<accession>A0A375Z504</accession>
<organism evidence="2 3">
    <name type="scientific">Mycobacterium shimoidei</name>
    <dbReference type="NCBI Taxonomy" id="29313"/>
    <lineage>
        <taxon>Bacteria</taxon>
        <taxon>Bacillati</taxon>
        <taxon>Actinomycetota</taxon>
        <taxon>Actinomycetes</taxon>
        <taxon>Mycobacteriales</taxon>
        <taxon>Mycobacteriaceae</taxon>
        <taxon>Mycobacterium</taxon>
    </lineage>
</organism>
<reference evidence="2 3" key="1">
    <citation type="submission" date="2018-05" db="EMBL/GenBank/DDBJ databases">
        <authorList>
            <consortium name="IHU Genomes"/>
        </authorList>
    </citation>
    <scope>NUCLEOTIDE SEQUENCE [LARGE SCALE GENOMIC DNA]</scope>
    <source>
        <strain evidence="2 3">P7336</strain>
    </source>
</reference>
<dbReference type="InterPro" id="IPR029058">
    <property type="entry name" value="AB_hydrolase_fold"/>
</dbReference>
<gene>
    <name evidence="2" type="ORF">MSP7336_04442</name>
</gene>
<dbReference type="AlphaFoldDB" id="A0A375Z504"/>
<dbReference type="Gene3D" id="3.40.50.1820">
    <property type="entry name" value="alpha/beta hydrolase"/>
    <property type="match status" value="1"/>
</dbReference>
<evidence type="ECO:0000313" key="3">
    <source>
        <dbReference type="Proteomes" id="UP000252015"/>
    </source>
</evidence>
<proteinExistence type="predicted"/>
<dbReference type="EMBL" id="UEGW01000001">
    <property type="protein sequence ID" value="SRX96166.1"/>
    <property type="molecule type" value="Genomic_DNA"/>
</dbReference>
<evidence type="ECO:0000259" key="1">
    <source>
        <dbReference type="Pfam" id="PF08237"/>
    </source>
</evidence>
<name>A0A375Z504_MYCSH</name>
<sequence length="495" mass="51813">MWPGLQEVALRGKGFRRLRRGVLAGTCSGALALTSVLTASSAFGDDTAVIMGGSGMPIPIPEFVQAVNELYLHCDPPACSTNPLTTPEGLYPLIVGPRALTFDESVAQGVSILNNEIQRQLAEGDHVTVLGYSQSATIASFEMANLADGSAGIDADPDQLSFVLLGDPSNPNGGLLTRADILPGSDPTIPSLGITFGGATPVTDYPTAIYTAEYDGFADFPRYPLNLLADLNALLGIVFVHGKYPILTDLSSAVEVPTSAGYDGATTYYMIPTENLPLLDPLRSIPVAGPVIADLLQPSLRVLVNSGYGDPEYGWVNENADVPTPAGLFPSLDDLEKVPGLLVSGAIEGIQKAISDLANPSELFSLENNPVLNLLETLPSRELISNIISFPPPTDTLQGVVNAFSEAASNLYGTVVPVADIVNALITTLPAENIDLFTYWLDQGDLVAAIGYPLMANVTLIPLAGLIALATVGEGALIAALDLVSPFVDVASLFP</sequence>
<dbReference type="InterPro" id="IPR013228">
    <property type="entry name" value="PE-PPE_C"/>
</dbReference>
<dbReference type="Pfam" id="PF08237">
    <property type="entry name" value="PE-PPE"/>
    <property type="match status" value="1"/>
</dbReference>
<protein>
    <submittedName>
        <fullName evidence="2">PPE family protein PPE28 [Mycobacterium tuberculosis H37Rv]</fullName>
    </submittedName>
</protein>
<dbReference type="SUPFAM" id="SSF53474">
    <property type="entry name" value="alpha/beta-Hydrolases"/>
    <property type="match status" value="1"/>
</dbReference>
<evidence type="ECO:0000313" key="2">
    <source>
        <dbReference type="EMBL" id="SRX96166.1"/>
    </source>
</evidence>
<dbReference type="Proteomes" id="UP000252015">
    <property type="component" value="Unassembled WGS sequence"/>
</dbReference>
<dbReference type="RefSeq" id="WP_113964622.1">
    <property type="nucleotide sequence ID" value="NZ_UEGW01000001.1"/>
</dbReference>
<feature type="domain" description="PE-PPE" evidence="1">
    <location>
        <begin position="82"/>
        <end position="308"/>
    </location>
</feature>
<keyword evidence="3" id="KW-1185">Reference proteome</keyword>